<keyword evidence="2" id="KW-0732">Signal</keyword>
<evidence type="ECO:0000256" key="2">
    <source>
        <dbReference type="SAM" id="SignalP"/>
    </source>
</evidence>
<evidence type="ECO:0000313" key="4">
    <source>
        <dbReference type="RefSeq" id="XP_010244740.1"/>
    </source>
</evidence>
<feature type="compositionally biased region" description="Polar residues" evidence="1">
    <location>
        <begin position="111"/>
        <end position="120"/>
    </location>
</feature>
<organism evidence="3 4">
    <name type="scientific">Nelumbo nucifera</name>
    <name type="common">Sacred lotus</name>
    <dbReference type="NCBI Taxonomy" id="4432"/>
    <lineage>
        <taxon>Eukaryota</taxon>
        <taxon>Viridiplantae</taxon>
        <taxon>Streptophyta</taxon>
        <taxon>Embryophyta</taxon>
        <taxon>Tracheophyta</taxon>
        <taxon>Spermatophyta</taxon>
        <taxon>Magnoliopsida</taxon>
        <taxon>Proteales</taxon>
        <taxon>Nelumbonaceae</taxon>
        <taxon>Nelumbo</taxon>
    </lineage>
</organism>
<evidence type="ECO:0000256" key="1">
    <source>
        <dbReference type="SAM" id="MobiDB-lite"/>
    </source>
</evidence>
<reference evidence="4" key="1">
    <citation type="submission" date="2025-08" db="UniProtKB">
        <authorList>
            <consortium name="RefSeq"/>
        </authorList>
    </citation>
    <scope>IDENTIFICATION</scope>
</reference>
<dbReference type="KEGG" id="nnu:104588495"/>
<feature type="region of interest" description="Disordered" evidence="1">
    <location>
        <begin position="63"/>
        <end position="154"/>
    </location>
</feature>
<dbReference type="OMA" id="TDMTEMD"/>
<feature type="compositionally biased region" description="Low complexity" evidence="1">
    <location>
        <begin position="73"/>
        <end position="86"/>
    </location>
</feature>
<feature type="compositionally biased region" description="Basic residues" evidence="1">
    <location>
        <begin position="87"/>
        <end position="99"/>
    </location>
</feature>
<dbReference type="eggNOG" id="ENOG502S8JY">
    <property type="taxonomic scope" value="Eukaryota"/>
</dbReference>
<sequence length="154" mass="16709">MKPAYCALLISLLLVLLVGTQGIRLEQGLKSSLHQKSEEKENSMIEANAGVLGEVVPCRDGHCSSGRSRNLMTNTISTSTTTTTSKSVKKNGGKPTSKRQKGDQGFGGNEENFSVESSPPVSERREASPKHYPDIIDIAGMDYSPIRRKPPIHN</sequence>
<proteinExistence type="predicted"/>
<gene>
    <name evidence="4" type="primary">LOC104588495</name>
</gene>
<protein>
    <submittedName>
        <fullName evidence="4">Uncharacterized protein LOC104588495</fullName>
    </submittedName>
</protein>
<evidence type="ECO:0000313" key="3">
    <source>
        <dbReference type="Proteomes" id="UP000189703"/>
    </source>
</evidence>
<dbReference type="PANTHER" id="PTHR33743">
    <property type="entry name" value="PROTEIN GOLVEN 6-RELATED"/>
    <property type="match status" value="1"/>
</dbReference>
<dbReference type="Proteomes" id="UP000189703">
    <property type="component" value="Unplaced"/>
</dbReference>
<dbReference type="GeneID" id="104588495"/>
<dbReference type="OrthoDB" id="1903945at2759"/>
<feature type="chain" id="PRO_5043724911" evidence="2">
    <location>
        <begin position="23"/>
        <end position="154"/>
    </location>
</feature>
<feature type="compositionally biased region" description="Basic and acidic residues" evidence="1">
    <location>
        <begin position="122"/>
        <end position="134"/>
    </location>
</feature>
<feature type="signal peptide" evidence="2">
    <location>
        <begin position="1"/>
        <end position="22"/>
    </location>
</feature>
<dbReference type="RefSeq" id="XP_010244740.1">
    <property type="nucleotide sequence ID" value="XM_010246438.1"/>
</dbReference>
<keyword evidence="3" id="KW-1185">Reference proteome</keyword>
<dbReference type="AlphaFoldDB" id="A0A1U7YW88"/>
<accession>A0A1U7YW88</accession>
<name>A0A1U7YW88_NELNU</name>
<dbReference type="PANTHER" id="PTHR33743:SF19">
    <property type="entry name" value="PROTEIN GOLVEN 6"/>
    <property type="match status" value="1"/>
</dbReference>